<dbReference type="GO" id="GO:0003872">
    <property type="term" value="F:6-phosphofructokinase activity"/>
    <property type="evidence" value="ECO:0007669"/>
    <property type="project" value="UniProtKB-EC"/>
</dbReference>
<dbReference type="InterPro" id="IPR029056">
    <property type="entry name" value="Ribokinase-like"/>
</dbReference>
<proteinExistence type="inferred from homology"/>
<organism evidence="9 10">
    <name type="scientific">Corynebacterium lowii</name>
    <dbReference type="NCBI Taxonomy" id="1544413"/>
    <lineage>
        <taxon>Bacteria</taxon>
        <taxon>Bacillati</taxon>
        <taxon>Actinomycetota</taxon>
        <taxon>Actinomycetes</taxon>
        <taxon>Mycobacteriales</taxon>
        <taxon>Corynebacteriaceae</taxon>
        <taxon>Corynebacterium</taxon>
    </lineage>
</organism>
<dbReference type="CDD" id="cd01164">
    <property type="entry name" value="FruK_PfkB_like"/>
    <property type="match status" value="1"/>
</dbReference>
<evidence type="ECO:0000259" key="8">
    <source>
        <dbReference type="Pfam" id="PF00294"/>
    </source>
</evidence>
<evidence type="ECO:0000256" key="1">
    <source>
        <dbReference type="ARBA" id="ARBA00010688"/>
    </source>
</evidence>
<dbReference type="Pfam" id="PF00294">
    <property type="entry name" value="PfkB"/>
    <property type="match status" value="1"/>
</dbReference>
<dbReference type="GO" id="GO:0005524">
    <property type="term" value="F:ATP binding"/>
    <property type="evidence" value="ECO:0007669"/>
    <property type="project" value="UniProtKB-KW"/>
</dbReference>
<reference evidence="9 10" key="1">
    <citation type="submission" date="2015-10" db="EMBL/GenBank/DDBJ databases">
        <title>Corynebacteirum lowii and Corynebacterium oculi species nova, derived from human clinical disease and and emended description of Corynebacterium mastiditis.</title>
        <authorList>
            <person name="Bernard K."/>
            <person name="Pacheco A.L."/>
            <person name="Mcdougall C."/>
            <person name="Burtx T."/>
            <person name="Weibe D."/>
            <person name="Tyler S."/>
            <person name="Olson A.B."/>
            <person name="Cnockaert M."/>
            <person name="Eguchi H."/>
            <person name="Kuwahara T."/>
            <person name="Nakayama-Imaohji H."/>
            <person name="Boudewijins M."/>
            <person name="Van Hoecke F."/>
            <person name="Bernier A.-M."/>
            <person name="Vandamme P."/>
        </authorList>
    </citation>
    <scope>NUCLEOTIDE SEQUENCE [LARGE SCALE GENOMIC DNA]</scope>
    <source>
        <strain evidence="9 10">NML 130206</strain>
    </source>
</reference>
<dbReference type="Proteomes" id="UP000050488">
    <property type="component" value="Unassembled WGS sequence"/>
</dbReference>
<dbReference type="PANTHER" id="PTHR46566:SF5">
    <property type="entry name" value="1-PHOSPHOFRUCTOKINASE"/>
    <property type="match status" value="1"/>
</dbReference>
<keyword evidence="5" id="KW-0067">ATP-binding</keyword>
<dbReference type="InterPro" id="IPR002173">
    <property type="entry name" value="Carboh/pur_kinase_PfkB_CS"/>
</dbReference>
<dbReference type="Gene3D" id="3.40.1190.20">
    <property type="match status" value="1"/>
</dbReference>
<evidence type="ECO:0000256" key="6">
    <source>
        <dbReference type="PIRNR" id="PIRNR000535"/>
    </source>
</evidence>
<dbReference type="PRINTS" id="PR00990">
    <property type="entry name" value="RIBOKINASE"/>
</dbReference>
<dbReference type="STRING" id="1544413.Clow_00763"/>
<dbReference type="AlphaFoldDB" id="A0A0Q0YVZ1"/>
<dbReference type="InterPro" id="IPR017583">
    <property type="entry name" value="Tagatose/fructose_Pkinase"/>
</dbReference>
<dbReference type="PIRSF" id="PIRSF000535">
    <property type="entry name" value="1PFK/6PFK/LacC"/>
    <property type="match status" value="1"/>
</dbReference>
<evidence type="ECO:0000256" key="7">
    <source>
        <dbReference type="RuleBase" id="RU003704"/>
    </source>
</evidence>
<evidence type="ECO:0000313" key="9">
    <source>
        <dbReference type="EMBL" id="KQB86555.1"/>
    </source>
</evidence>
<dbReference type="GO" id="GO:0005829">
    <property type="term" value="C:cytosol"/>
    <property type="evidence" value="ECO:0007669"/>
    <property type="project" value="TreeGrafter"/>
</dbReference>
<protein>
    <submittedName>
        <fullName evidence="9">6-phosphofructokinase isozyme 2</fullName>
        <ecNumber evidence="9">2.7.1.11</ecNumber>
    </submittedName>
</protein>
<comment type="caution">
    <text evidence="9">The sequence shown here is derived from an EMBL/GenBank/DDBJ whole genome shotgun (WGS) entry which is preliminary data.</text>
</comment>
<dbReference type="EC" id="2.7.1.11" evidence="9"/>
<keyword evidence="10" id="KW-1185">Reference proteome</keyword>
<dbReference type="RefSeq" id="WP_055176521.1">
    <property type="nucleotide sequence ID" value="NZ_JAUSQY010000001.1"/>
</dbReference>
<evidence type="ECO:0000256" key="3">
    <source>
        <dbReference type="ARBA" id="ARBA00022741"/>
    </source>
</evidence>
<evidence type="ECO:0000256" key="4">
    <source>
        <dbReference type="ARBA" id="ARBA00022777"/>
    </source>
</evidence>
<dbReference type="PATRIC" id="fig|1544413.3.peg.764"/>
<comment type="similarity">
    <text evidence="1 7">Belongs to the carbohydrate kinase PfkB family.</text>
</comment>
<dbReference type="InterPro" id="IPR011611">
    <property type="entry name" value="PfkB_dom"/>
</dbReference>
<gene>
    <name evidence="9" type="primary">pfkB</name>
    <name evidence="9" type="ORF">Clow_00763</name>
</gene>
<evidence type="ECO:0000256" key="2">
    <source>
        <dbReference type="ARBA" id="ARBA00022679"/>
    </source>
</evidence>
<dbReference type="InterPro" id="IPR002139">
    <property type="entry name" value="Ribo/fructo_kinase"/>
</dbReference>
<evidence type="ECO:0000313" key="10">
    <source>
        <dbReference type="Proteomes" id="UP000050488"/>
    </source>
</evidence>
<dbReference type="PANTHER" id="PTHR46566">
    <property type="entry name" value="1-PHOSPHOFRUCTOKINASE-RELATED"/>
    <property type="match status" value="1"/>
</dbReference>
<dbReference type="SUPFAM" id="SSF53613">
    <property type="entry name" value="Ribokinase-like"/>
    <property type="match status" value="1"/>
</dbReference>
<keyword evidence="2 6" id="KW-0808">Transferase</keyword>
<dbReference type="OrthoDB" id="9801219at2"/>
<evidence type="ECO:0000256" key="5">
    <source>
        <dbReference type="ARBA" id="ARBA00022840"/>
    </source>
</evidence>
<dbReference type="NCBIfam" id="TIGR03168">
    <property type="entry name" value="1-PFK"/>
    <property type="match status" value="1"/>
</dbReference>
<accession>A0A0Q0YVZ1</accession>
<feature type="domain" description="Carbohydrate kinase PfkB" evidence="8">
    <location>
        <begin position="21"/>
        <end position="309"/>
    </location>
</feature>
<keyword evidence="4 7" id="KW-0418">Kinase</keyword>
<sequence length="329" mass="33916">MILTFTPNPSVDTTLTLSEPLAPGSVHRLTDITRVAGGKGVNVAHAAHLAGHPTLALFPASSRDPFVELATQAAIPFQAIEMDERVRTNTTVTQPDGTTTKLNGPGPQISEELREELTRELVAAAQREGAQWISLSGSLPPGVPVGWYGDLVATLRTAVPHARIAVDTSDAAMIALGESFQHSTPHLIKPNGLELGQLVGTDGEQLEAQAEQGNFGPTVEAARTIVTQGVESVLVTLGGAGAILVTGEGAWKATPPPISVVSTVGAGDSSLAGYMLADAEGTTPAECLRRAVAYGSAAASLPGTTLPRPDQVNIADTHVTAIEPTAESL</sequence>
<name>A0A0Q0YVZ1_9CORY</name>
<dbReference type="PROSITE" id="PS00584">
    <property type="entry name" value="PFKB_KINASES_2"/>
    <property type="match status" value="1"/>
</dbReference>
<keyword evidence="3" id="KW-0547">Nucleotide-binding</keyword>
<dbReference type="EMBL" id="LKEV01000002">
    <property type="protein sequence ID" value="KQB86555.1"/>
    <property type="molecule type" value="Genomic_DNA"/>
</dbReference>